<evidence type="ECO:0000313" key="2">
    <source>
        <dbReference type="EMBL" id="PAV92753.1"/>
    </source>
</evidence>
<dbReference type="Proteomes" id="UP000218231">
    <property type="component" value="Unassembled WGS sequence"/>
</dbReference>
<protein>
    <recommendedName>
        <fullName evidence="4">Lipoprotein</fullName>
    </recommendedName>
</protein>
<comment type="caution">
    <text evidence="2">The sequence shown here is derived from an EMBL/GenBank/DDBJ whole genome shotgun (WGS) entry which is preliminary data.</text>
</comment>
<keyword evidence="1" id="KW-0732">Signal</keyword>
<feature type="signal peptide" evidence="1">
    <location>
        <begin position="1"/>
        <end position="19"/>
    </location>
</feature>
<dbReference type="AlphaFoldDB" id="A0A2A2M2X9"/>
<dbReference type="EMBL" id="LIAE01006041">
    <property type="protein sequence ID" value="PAV92753.1"/>
    <property type="molecule type" value="Genomic_DNA"/>
</dbReference>
<evidence type="ECO:0000256" key="1">
    <source>
        <dbReference type="SAM" id="SignalP"/>
    </source>
</evidence>
<accession>A0A2A2M2X9</accession>
<keyword evidence="3" id="KW-1185">Reference proteome</keyword>
<evidence type="ECO:0000313" key="3">
    <source>
        <dbReference type="Proteomes" id="UP000218231"/>
    </source>
</evidence>
<sequence>MAIRTPLALATLLLAAACAQTPQQRLAAGHDSAAAASGLQKELAGLTPGQPMACMPRFNNTQVKAFGLTLVYSVSRTLKYRTDTSGGCERVARGDILVTQSPMSQACQGDIATTVDQGSRMMSGSCSLGPFVRYERPAR</sequence>
<gene>
    <name evidence="2" type="ORF">WR25_15876</name>
</gene>
<name>A0A2A2M2X9_9BILA</name>
<organism evidence="2 3">
    <name type="scientific">Diploscapter pachys</name>
    <dbReference type="NCBI Taxonomy" id="2018661"/>
    <lineage>
        <taxon>Eukaryota</taxon>
        <taxon>Metazoa</taxon>
        <taxon>Ecdysozoa</taxon>
        <taxon>Nematoda</taxon>
        <taxon>Chromadorea</taxon>
        <taxon>Rhabditida</taxon>
        <taxon>Rhabditina</taxon>
        <taxon>Rhabditomorpha</taxon>
        <taxon>Rhabditoidea</taxon>
        <taxon>Rhabditidae</taxon>
        <taxon>Diploscapter</taxon>
    </lineage>
</organism>
<feature type="chain" id="PRO_5012358541" description="Lipoprotein" evidence="1">
    <location>
        <begin position="20"/>
        <end position="139"/>
    </location>
</feature>
<proteinExistence type="predicted"/>
<evidence type="ECO:0008006" key="4">
    <source>
        <dbReference type="Google" id="ProtNLM"/>
    </source>
</evidence>
<dbReference type="PROSITE" id="PS51257">
    <property type="entry name" value="PROKAR_LIPOPROTEIN"/>
    <property type="match status" value="1"/>
</dbReference>
<reference evidence="2 3" key="1">
    <citation type="journal article" date="2017" name="Curr. Biol.">
        <title>Genome architecture and evolution of a unichromosomal asexual nematode.</title>
        <authorList>
            <person name="Fradin H."/>
            <person name="Zegar C."/>
            <person name="Gutwein M."/>
            <person name="Lucas J."/>
            <person name="Kovtun M."/>
            <person name="Corcoran D."/>
            <person name="Baugh L.R."/>
            <person name="Kiontke K."/>
            <person name="Gunsalus K."/>
            <person name="Fitch D.H."/>
            <person name="Piano F."/>
        </authorList>
    </citation>
    <scope>NUCLEOTIDE SEQUENCE [LARGE SCALE GENOMIC DNA]</scope>
    <source>
        <strain evidence="2">PF1309</strain>
    </source>
</reference>